<evidence type="ECO:0000313" key="2">
    <source>
        <dbReference type="Proteomes" id="UP000095598"/>
    </source>
</evidence>
<protein>
    <submittedName>
        <fullName evidence="1">Uncharacterized protein</fullName>
    </submittedName>
</protein>
<evidence type="ECO:0000313" key="1">
    <source>
        <dbReference type="EMBL" id="CUN19327.1"/>
    </source>
</evidence>
<proteinExistence type="predicted"/>
<dbReference type="EMBL" id="CYXT01000040">
    <property type="protein sequence ID" value="CUN19327.1"/>
    <property type="molecule type" value="Genomic_DNA"/>
</dbReference>
<dbReference type="AlphaFoldDB" id="A0A173UZ53"/>
<accession>A0A173UZ53</accession>
<gene>
    <name evidence="1" type="ORF">ERS852425_03241</name>
</gene>
<name>A0A173UZ53_ANAHA</name>
<dbReference type="RefSeq" id="WP_273701103.1">
    <property type="nucleotide sequence ID" value="NZ_CYXT01000040.1"/>
</dbReference>
<organism evidence="1 2">
    <name type="scientific">Anaerostipes hadrus</name>
    <dbReference type="NCBI Taxonomy" id="649756"/>
    <lineage>
        <taxon>Bacteria</taxon>
        <taxon>Bacillati</taxon>
        <taxon>Bacillota</taxon>
        <taxon>Clostridia</taxon>
        <taxon>Lachnospirales</taxon>
        <taxon>Lachnospiraceae</taxon>
        <taxon>Anaerostipes</taxon>
    </lineage>
</organism>
<dbReference type="Proteomes" id="UP000095598">
    <property type="component" value="Unassembled WGS sequence"/>
</dbReference>
<reference evidence="1 2" key="1">
    <citation type="submission" date="2015-09" db="EMBL/GenBank/DDBJ databases">
        <authorList>
            <consortium name="Pathogen Informatics"/>
        </authorList>
    </citation>
    <scope>NUCLEOTIDE SEQUENCE [LARGE SCALE GENOMIC DNA]</scope>
    <source>
        <strain evidence="1 2">2789STDY5608868</strain>
    </source>
</reference>
<sequence length="40" mass="4698">MTKTDKLNIMRNRKTVLMARGKENGKIVAKINRKIKKLEK</sequence>